<dbReference type="Proteomes" id="UP000198822">
    <property type="component" value="Chromosome I"/>
</dbReference>
<dbReference type="OrthoDB" id="9808822at2"/>
<gene>
    <name evidence="2" type="ORF">SAMN04489720_2557</name>
</gene>
<feature type="domain" description="CobW C-terminal" evidence="1">
    <location>
        <begin position="191"/>
        <end position="287"/>
    </location>
</feature>
<evidence type="ECO:0000313" key="3">
    <source>
        <dbReference type="Proteomes" id="UP000198822"/>
    </source>
</evidence>
<dbReference type="EMBL" id="LT629695">
    <property type="protein sequence ID" value="SDH83916.1"/>
    <property type="molecule type" value="Genomic_DNA"/>
</dbReference>
<dbReference type="PANTHER" id="PTHR43603:SF1">
    <property type="entry name" value="ZINC-REGULATED GTPASE METALLOPROTEIN ACTIVATOR 1"/>
    <property type="match status" value="1"/>
</dbReference>
<proteinExistence type="predicted"/>
<evidence type="ECO:0000313" key="2">
    <source>
        <dbReference type="EMBL" id="SDH83916.1"/>
    </source>
</evidence>
<dbReference type="STRING" id="399736.SAMN04489720_2557"/>
<dbReference type="RefSeq" id="WP_157674838.1">
    <property type="nucleotide sequence ID" value="NZ_LT629695.1"/>
</dbReference>
<keyword evidence="3" id="KW-1185">Reference proteome</keyword>
<name>A0A1G8FPR6_9MICO</name>
<dbReference type="Pfam" id="PF07683">
    <property type="entry name" value="CobW_C"/>
    <property type="match status" value="1"/>
</dbReference>
<dbReference type="AlphaFoldDB" id="A0A1G8FPR6"/>
<sequence length="316" mass="32837">MHPDVAVMVLGVSDDVRARHATRLAAATSTPLVPALAIEHAAIDGIAEALVPGGGVVVDVPTDVQPMHVVGMLADADQPGAIECVVDAPTLVRLLGLDGGPPCGCGRAQRLVEQLEQATIATIVGWHPIDTPMLSTIMALVAHVAPRARLRLDRGVVDPPAGTRIRAVHDHPGWTCVLNGDHDPHMTDPRVAAMRFEHVRPLHPARLVAALEALGSGRHGVVVRSAGFVALATRPGRTGWWDQAAGSFAVHALETDPDDPLALGQDLAIIGVDLDHAGVAAILAAAALTDDELAAGPHAWARYADPLPAWTPASTG</sequence>
<protein>
    <submittedName>
        <fullName evidence="2">Cobalamin synthesis protein cobW C-terminal domain-containing protein</fullName>
    </submittedName>
</protein>
<evidence type="ECO:0000259" key="1">
    <source>
        <dbReference type="SMART" id="SM00833"/>
    </source>
</evidence>
<accession>A0A1G8FPR6</accession>
<reference evidence="3" key="1">
    <citation type="submission" date="2016-10" db="EMBL/GenBank/DDBJ databases">
        <authorList>
            <person name="Varghese N."/>
            <person name="Submissions S."/>
        </authorList>
    </citation>
    <scope>NUCLEOTIDE SEQUENCE [LARGE SCALE GENOMIC DNA]</scope>
    <source>
        <strain evidence="3">DSM 22002</strain>
    </source>
</reference>
<dbReference type="InterPro" id="IPR011629">
    <property type="entry name" value="CobW-like_C"/>
</dbReference>
<dbReference type="SMART" id="SM00833">
    <property type="entry name" value="CobW_C"/>
    <property type="match status" value="1"/>
</dbReference>
<dbReference type="PANTHER" id="PTHR43603">
    <property type="entry name" value="COBW DOMAIN-CONTAINING PROTEIN DDB_G0274527"/>
    <property type="match status" value="1"/>
</dbReference>
<dbReference type="InterPro" id="IPR051927">
    <property type="entry name" value="Zn_Chap_cDPG_Synth"/>
</dbReference>
<dbReference type="SUPFAM" id="SSF90002">
    <property type="entry name" value="Hypothetical protein YjiA, C-terminal domain"/>
    <property type="match status" value="1"/>
</dbReference>
<organism evidence="2 3">
    <name type="scientific">Agrococcus jejuensis</name>
    <dbReference type="NCBI Taxonomy" id="399736"/>
    <lineage>
        <taxon>Bacteria</taxon>
        <taxon>Bacillati</taxon>
        <taxon>Actinomycetota</taxon>
        <taxon>Actinomycetes</taxon>
        <taxon>Micrococcales</taxon>
        <taxon>Microbacteriaceae</taxon>
        <taxon>Agrococcus</taxon>
    </lineage>
</organism>